<evidence type="ECO:0000259" key="4">
    <source>
        <dbReference type="Pfam" id="PF03816"/>
    </source>
</evidence>
<reference evidence="5 6" key="1">
    <citation type="submission" date="2019-04" db="EMBL/GenBank/DDBJ databases">
        <authorList>
            <person name="Embree M."/>
            <person name="Gaffney J.R."/>
        </authorList>
    </citation>
    <scope>NUCLEOTIDE SEQUENCE [LARGE SCALE GENOMIC DNA]</scope>
    <source>
        <strain evidence="5 6">JE7A12</strain>
    </source>
</reference>
<keyword evidence="3" id="KW-0812">Transmembrane</keyword>
<dbReference type="Gene3D" id="3.40.630.190">
    <property type="entry name" value="LCP protein"/>
    <property type="match status" value="1"/>
</dbReference>
<evidence type="ECO:0000256" key="2">
    <source>
        <dbReference type="SAM" id="MobiDB-lite"/>
    </source>
</evidence>
<evidence type="ECO:0000256" key="3">
    <source>
        <dbReference type="SAM" id="Phobius"/>
    </source>
</evidence>
<evidence type="ECO:0000313" key="5">
    <source>
        <dbReference type="EMBL" id="QCT06074.1"/>
    </source>
</evidence>
<gene>
    <name evidence="5" type="ORF">E5Z56_01250</name>
</gene>
<feature type="compositionally biased region" description="Basic and acidic residues" evidence="2">
    <location>
        <begin position="11"/>
        <end position="21"/>
    </location>
</feature>
<protein>
    <recommendedName>
        <fullName evidence="4">Cell envelope-related transcriptional attenuator domain-containing protein</fullName>
    </recommendedName>
</protein>
<dbReference type="Proteomes" id="UP000301475">
    <property type="component" value="Chromosome"/>
</dbReference>
<name>A0A4P8XUM9_9FIRM</name>
<dbReference type="PANTHER" id="PTHR33392">
    <property type="entry name" value="POLYISOPRENYL-TEICHOIC ACID--PEPTIDOGLYCAN TEICHOIC ACID TRANSFERASE TAGU"/>
    <property type="match status" value="1"/>
</dbReference>
<feature type="domain" description="Cell envelope-related transcriptional attenuator" evidence="4">
    <location>
        <begin position="130"/>
        <end position="322"/>
    </location>
</feature>
<evidence type="ECO:0000256" key="1">
    <source>
        <dbReference type="ARBA" id="ARBA00006068"/>
    </source>
</evidence>
<dbReference type="EMBL" id="CP039381">
    <property type="protein sequence ID" value="QCT06074.1"/>
    <property type="molecule type" value="Genomic_DNA"/>
</dbReference>
<dbReference type="AlphaFoldDB" id="A0A4P8XUM9"/>
<dbReference type="NCBIfam" id="TIGR00350">
    <property type="entry name" value="lytR_cpsA_psr"/>
    <property type="match status" value="1"/>
</dbReference>
<dbReference type="RefSeq" id="WP_138156171.1">
    <property type="nucleotide sequence ID" value="NZ_CP039381.1"/>
</dbReference>
<keyword evidence="6" id="KW-1185">Reference proteome</keyword>
<sequence length="443" mass="49303">MAAYRGTRGVEPPKPKKEKVSKATNSDFIDISSKSTKAVHKKRNTIIQIVSIVMAVLFVVSGGALVYASSIMNSLGDEEGTLTKNTKNYTVKDDRGNGVISDNKLLANKDVLNVMLFGQDSKESKDDNGRSDSMILVSVDVVHKQIKMTSFLRDTYVYIPSGDSNEGWNKLNASYSFGGAKLAVKTIESNFGIKVDRYGIIDFSGFKDVINALGGVTIPITGVEARYINAQIDYNHQKCKKIPEKYCKSVYKKDKNGNYIYDSNGNKVEKTRNVKLNGQQALWYARNRGSDEISTTEVFAGSDWDRTERQRKLINTVVKKFKNASFTELLAVVKEVGPMIQTNFKQNDITSLMSSALTLLKYPMYQFHIPIGEESDPNKLWTYDNPIINGYESSVVKITDWDKTRSELANYVFNKASKKYLSSGSSSSSKKSSSKSSTKSSSN</sequence>
<keyword evidence="3" id="KW-0472">Membrane</keyword>
<organism evidence="5 6">
    <name type="scientific">Ruminococcus bovis</name>
    <dbReference type="NCBI Taxonomy" id="2564099"/>
    <lineage>
        <taxon>Bacteria</taxon>
        <taxon>Bacillati</taxon>
        <taxon>Bacillota</taxon>
        <taxon>Clostridia</taxon>
        <taxon>Eubacteriales</taxon>
        <taxon>Oscillospiraceae</taxon>
        <taxon>Ruminococcus</taxon>
    </lineage>
</organism>
<keyword evidence="3" id="KW-1133">Transmembrane helix</keyword>
<feature type="transmembrane region" description="Helical" evidence="3">
    <location>
        <begin position="46"/>
        <end position="68"/>
    </location>
</feature>
<feature type="region of interest" description="Disordered" evidence="2">
    <location>
        <begin position="419"/>
        <end position="443"/>
    </location>
</feature>
<comment type="similarity">
    <text evidence="1">Belongs to the LytR/CpsA/Psr (LCP) family.</text>
</comment>
<feature type="region of interest" description="Disordered" evidence="2">
    <location>
        <begin position="1"/>
        <end position="24"/>
    </location>
</feature>
<dbReference type="InterPro" id="IPR004474">
    <property type="entry name" value="LytR_CpsA_psr"/>
</dbReference>
<dbReference type="Pfam" id="PF03816">
    <property type="entry name" value="LytR_cpsA_psr"/>
    <property type="match status" value="1"/>
</dbReference>
<dbReference type="OrthoDB" id="27330at2"/>
<accession>A0A4P8XUM9</accession>
<dbReference type="KEGG" id="ruj:E5Z56_01250"/>
<dbReference type="PANTHER" id="PTHR33392:SF6">
    <property type="entry name" value="POLYISOPRENYL-TEICHOIC ACID--PEPTIDOGLYCAN TEICHOIC ACID TRANSFERASE TAGU"/>
    <property type="match status" value="1"/>
</dbReference>
<dbReference type="InterPro" id="IPR050922">
    <property type="entry name" value="LytR/CpsA/Psr_CW_biosynth"/>
</dbReference>
<proteinExistence type="inferred from homology"/>
<evidence type="ECO:0000313" key="6">
    <source>
        <dbReference type="Proteomes" id="UP000301475"/>
    </source>
</evidence>